<organism evidence="2 3">
    <name type="scientific">Iphiclides podalirius</name>
    <name type="common">scarce swallowtail</name>
    <dbReference type="NCBI Taxonomy" id="110791"/>
    <lineage>
        <taxon>Eukaryota</taxon>
        <taxon>Metazoa</taxon>
        <taxon>Ecdysozoa</taxon>
        <taxon>Arthropoda</taxon>
        <taxon>Hexapoda</taxon>
        <taxon>Insecta</taxon>
        <taxon>Pterygota</taxon>
        <taxon>Neoptera</taxon>
        <taxon>Endopterygota</taxon>
        <taxon>Lepidoptera</taxon>
        <taxon>Glossata</taxon>
        <taxon>Ditrysia</taxon>
        <taxon>Papilionoidea</taxon>
        <taxon>Papilionidae</taxon>
        <taxon>Papilioninae</taxon>
        <taxon>Iphiclides</taxon>
    </lineage>
</organism>
<evidence type="ECO:0000256" key="1">
    <source>
        <dbReference type="SAM" id="MobiDB-lite"/>
    </source>
</evidence>
<keyword evidence="3" id="KW-1185">Reference proteome</keyword>
<sequence>MADAAPHVNTLRKRAEQKALDSRSITAPAPRRQYGGRPSESTASNGLAQHRTRISTAKQQSWTWLYRRAVQGGPCSARKGPRARHAPPLTHLDIPNSRAQRILADESHTLQRSSPGLDRHSCLWRTSQGDVGSAANNSAIVKPRVLSAAQDLGWITRNTVKLTIS</sequence>
<protein>
    <submittedName>
        <fullName evidence="2">Uncharacterized protein</fullName>
    </submittedName>
</protein>
<evidence type="ECO:0000313" key="3">
    <source>
        <dbReference type="Proteomes" id="UP000837857"/>
    </source>
</evidence>
<feature type="non-terminal residue" evidence="2">
    <location>
        <position position="165"/>
    </location>
</feature>
<accession>A0ABN8IQ67</accession>
<dbReference type="EMBL" id="OW152815">
    <property type="protein sequence ID" value="CAH2063287.1"/>
    <property type="molecule type" value="Genomic_DNA"/>
</dbReference>
<reference evidence="2" key="1">
    <citation type="submission" date="2022-03" db="EMBL/GenBank/DDBJ databases">
        <authorList>
            <person name="Martin H S."/>
        </authorList>
    </citation>
    <scope>NUCLEOTIDE SEQUENCE</scope>
</reference>
<feature type="region of interest" description="Disordered" evidence="1">
    <location>
        <begin position="1"/>
        <end position="54"/>
    </location>
</feature>
<evidence type="ECO:0000313" key="2">
    <source>
        <dbReference type="EMBL" id="CAH2063287.1"/>
    </source>
</evidence>
<dbReference type="Proteomes" id="UP000837857">
    <property type="component" value="Chromosome 3"/>
</dbReference>
<name>A0ABN8IQ67_9NEOP</name>
<proteinExistence type="predicted"/>
<gene>
    <name evidence="2" type="ORF">IPOD504_LOCUS12454</name>
</gene>